<keyword evidence="3" id="KW-1185">Reference proteome</keyword>
<reference evidence="2 3" key="1">
    <citation type="journal article" date="2019" name="Nat. Plants">
        <title>Genome sequencing of Musa balbisiana reveals subgenome evolution and function divergence in polyploid bananas.</title>
        <authorList>
            <person name="Yao X."/>
        </authorList>
    </citation>
    <scope>NUCLEOTIDE SEQUENCE [LARGE SCALE GENOMIC DNA]</scope>
    <source>
        <strain evidence="3">cv. DH-PKW</strain>
        <tissue evidence="2">Leaves</tissue>
    </source>
</reference>
<evidence type="ECO:0000313" key="3">
    <source>
        <dbReference type="Proteomes" id="UP000317650"/>
    </source>
</evidence>
<proteinExistence type="predicted"/>
<evidence type="ECO:0000256" key="1">
    <source>
        <dbReference type="SAM" id="MobiDB-lite"/>
    </source>
</evidence>
<dbReference type="Proteomes" id="UP000317650">
    <property type="component" value="Chromosome 5"/>
</dbReference>
<dbReference type="EMBL" id="PYDT01000003">
    <property type="protein sequence ID" value="THU66658.1"/>
    <property type="molecule type" value="Genomic_DNA"/>
</dbReference>
<comment type="caution">
    <text evidence="2">The sequence shown here is derived from an EMBL/GenBank/DDBJ whole genome shotgun (WGS) entry which is preliminary data.</text>
</comment>
<protein>
    <submittedName>
        <fullName evidence="2">Uncharacterized protein</fullName>
    </submittedName>
</protein>
<name>A0A4S8JWL3_MUSBA</name>
<evidence type="ECO:0000313" key="2">
    <source>
        <dbReference type="EMBL" id="THU66658.1"/>
    </source>
</evidence>
<sequence length="101" mass="11200">MQSKGERRLGSERRSSHDGWQRWWVGWATMTLKGKRSAGGGAAVIDEGLWQQRKLCFCNRCKEGLRQPAAAATTQGGGGRHDGGLGQRRRCKLEEGTPIEF</sequence>
<gene>
    <name evidence="2" type="ORF">C4D60_Mb05t16480</name>
</gene>
<feature type="region of interest" description="Disordered" evidence="1">
    <location>
        <begin position="68"/>
        <end position="101"/>
    </location>
</feature>
<accession>A0A4S8JWL3</accession>
<organism evidence="2 3">
    <name type="scientific">Musa balbisiana</name>
    <name type="common">Banana</name>
    <dbReference type="NCBI Taxonomy" id="52838"/>
    <lineage>
        <taxon>Eukaryota</taxon>
        <taxon>Viridiplantae</taxon>
        <taxon>Streptophyta</taxon>
        <taxon>Embryophyta</taxon>
        <taxon>Tracheophyta</taxon>
        <taxon>Spermatophyta</taxon>
        <taxon>Magnoliopsida</taxon>
        <taxon>Liliopsida</taxon>
        <taxon>Zingiberales</taxon>
        <taxon>Musaceae</taxon>
        <taxon>Musa</taxon>
    </lineage>
</organism>
<dbReference type="AlphaFoldDB" id="A0A4S8JWL3"/>